<dbReference type="GO" id="GO:0015888">
    <property type="term" value="P:thiamine transport"/>
    <property type="evidence" value="ECO:0007669"/>
    <property type="project" value="InterPro"/>
</dbReference>
<dbReference type="GO" id="GO:0030976">
    <property type="term" value="F:thiamine pyrophosphate binding"/>
    <property type="evidence" value="ECO:0007669"/>
    <property type="project" value="TreeGrafter"/>
</dbReference>
<dbReference type="PANTHER" id="PTHR30006">
    <property type="entry name" value="THIAMINE-BINDING PERIPLASMIC PROTEIN-RELATED"/>
    <property type="match status" value="1"/>
</dbReference>
<proteinExistence type="predicted"/>
<dbReference type="NCBIfam" id="TIGR01254">
    <property type="entry name" value="sfuA"/>
    <property type="match status" value="1"/>
</dbReference>
<evidence type="ECO:0000256" key="2">
    <source>
        <dbReference type="ARBA" id="ARBA00022448"/>
    </source>
</evidence>
<sequence length="118" mass="13671">ADMVLSYTTSPAAHIMYDNNYDYSALIFEEGNYLSIEYSGIVKNSQNKILANQFLEYTLSKDFQSIIPNTNIMYPVIKIENLPKAYEKIIKPKKTIQLNPSLIKDEKNKWINEWLNAS</sequence>
<reference evidence="5" key="1">
    <citation type="submission" date="2018-05" db="EMBL/GenBank/DDBJ databases">
        <authorList>
            <person name="Lanie J.A."/>
            <person name="Ng W.-L."/>
            <person name="Kazmierczak K.M."/>
            <person name="Andrzejewski T.M."/>
            <person name="Davidsen T.M."/>
            <person name="Wayne K.J."/>
            <person name="Tettelin H."/>
            <person name="Glass J.I."/>
            <person name="Rusch D."/>
            <person name="Podicherti R."/>
            <person name="Tsui H.-C.T."/>
            <person name="Winkler M.E."/>
        </authorList>
    </citation>
    <scope>NUCLEOTIDE SEQUENCE</scope>
</reference>
<evidence type="ECO:0000313" key="5">
    <source>
        <dbReference type="EMBL" id="SVE43170.1"/>
    </source>
</evidence>
<keyword evidence="3" id="KW-0732">Signal</keyword>
<dbReference type="PANTHER" id="PTHR30006:SF3">
    <property type="entry name" value="THIAMINE-BINDING PERIPLASMIC PROTEIN"/>
    <property type="match status" value="1"/>
</dbReference>
<evidence type="ECO:0000256" key="1">
    <source>
        <dbReference type="ARBA" id="ARBA00004418"/>
    </source>
</evidence>
<evidence type="ECO:0000256" key="3">
    <source>
        <dbReference type="ARBA" id="ARBA00022729"/>
    </source>
</evidence>
<keyword evidence="4" id="KW-0574">Periplasm</keyword>
<feature type="non-terminal residue" evidence="5">
    <location>
        <position position="1"/>
    </location>
</feature>
<gene>
    <name evidence="5" type="ORF">METZ01_LOCUS496024</name>
</gene>
<comment type="subcellular location">
    <subcellularLocation>
        <location evidence="1">Periplasm</location>
    </subcellularLocation>
</comment>
<dbReference type="InterPro" id="IPR005948">
    <property type="entry name" value="ThiB-like"/>
</dbReference>
<organism evidence="5">
    <name type="scientific">marine metagenome</name>
    <dbReference type="NCBI Taxonomy" id="408172"/>
    <lineage>
        <taxon>unclassified sequences</taxon>
        <taxon>metagenomes</taxon>
        <taxon>ecological metagenomes</taxon>
    </lineage>
</organism>
<dbReference type="GO" id="GO:0030288">
    <property type="term" value="C:outer membrane-bounded periplasmic space"/>
    <property type="evidence" value="ECO:0007669"/>
    <property type="project" value="TreeGrafter"/>
</dbReference>
<dbReference type="EMBL" id="UINC01216854">
    <property type="protein sequence ID" value="SVE43170.1"/>
    <property type="molecule type" value="Genomic_DNA"/>
</dbReference>
<dbReference type="AlphaFoldDB" id="A0A383DFT4"/>
<evidence type="ECO:0000256" key="4">
    <source>
        <dbReference type="ARBA" id="ARBA00022764"/>
    </source>
</evidence>
<dbReference type="Pfam" id="PF13343">
    <property type="entry name" value="SBP_bac_6"/>
    <property type="match status" value="1"/>
</dbReference>
<accession>A0A383DFT4</accession>
<name>A0A383DFT4_9ZZZZ</name>
<dbReference type="Gene3D" id="3.40.190.10">
    <property type="entry name" value="Periplasmic binding protein-like II"/>
    <property type="match status" value="1"/>
</dbReference>
<keyword evidence="2" id="KW-0813">Transport</keyword>
<protein>
    <recommendedName>
        <fullName evidence="6">Thiamine ABC transporter substrate-binding protein</fullName>
    </recommendedName>
</protein>
<evidence type="ECO:0008006" key="6">
    <source>
        <dbReference type="Google" id="ProtNLM"/>
    </source>
</evidence>
<dbReference type="SUPFAM" id="SSF53850">
    <property type="entry name" value="Periplasmic binding protein-like II"/>
    <property type="match status" value="1"/>
</dbReference>
<dbReference type="GO" id="GO:0030975">
    <property type="term" value="F:thiamine binding"/>
    <property type="evidence" value="ECO:0007669"/>
    <property type="project" value="InterPro"/>
</dbReference>